<gene>
    <name evidence="1" type="ORF">R3Q16_34935</name>
</gene>
<accession>A0ABU4C5K1</accession>
<dbReference type="Proteomes" id="UP001185927">
    <property type="component" value="Unassembled WGS sequence"/>
</dbReference>
<feature type="non-terminal residue" evidence="1">
    <location>
        <position position="85"/>
    </location>
</feature>
<evidence type="ECO:0000313" key="1">
    <source>
        <dbReference type="EMBL" id="MDV6271784.1"/>
    </source>
</evidence>
<sequence length="85" mass="8943">MGTLTNALPGRPLDALDTELRLNPSAPTLMERIWEAALTEQSGHDSAGRGHGVLIGSTQTVPAEITARAYHSSIPDGKTPRVGLV</sequence>
<proteinExistence type="predicted"/>
<comment type="caution">
    <text evidence="1">The sequence shown here is derived from an EMBL/GenBank/DDBJ whole genome shotgun (WGS) entry which is preliminary data.</text>
</comment>
<dbReference type="EMBL" id="JAWLKB010000083">
    <property type="protein sequence ID" value="MDV6271784.1"/>
    <property type="molecule type" value="Genomic_DNA"/>
</dbReference>
<protein>
    <submittedName>
        <fullName evidence="1">Uncharacterized protein</fullName>
    </submittedName>
</protein>
<reference evidence="1 2" key="1">
    <citation type="submission" date="2023-10" db="EMBL/GenBank/DDBJ databases">
        <title>Development of a sustainable strategy for remediation of hydrocarbon-contaminated territories based on the waste exchange concept.</title>
        <authorList>
            <person name="Krivoruchko A."/>
        </authorList>
    </citation>
    <scope>NUCLEOTIDE SEQUENCE [LARGE SCALE GENOMIC DNA]</scope>
    <source>
        <strain evidence="1 2">IEGM 1203</strain>
    </source>
</reference>
<evidence type="ECO:0000313" key="2">
    <source>
        <dbReference type="Proteomes" id="UP001185927"/>
    </source>
</evidence>
<organism evidence="1 2">
    <name type="scientific">Rhodococcus globerulus</name>
    <dbReference type="NCBI Taxonomy" id="33008"/>
    <lineage>
        <taxon>Bacteria</taxon>
        <taxon>Bacillati</taxon>
        <taxon>Actinomycetota</taxon>
        <taxon>Actinomycetes</taxon>
        <taxon>Mycobacteriales</taxon>
        <taxon>Nocardiaceae</taxon>
        <taxon>Rhodococcus</taxon>
    </lineage>
</organism>
<name>A0ABU4C5K1_RHOGO</name>
<keyword evidence="2" id="KW-1185">Reference proteome</keyword>